<evidence type="ECO:0000256" key="1">
    <source>
        <dbReference type="SAM" id="Phobius"/>
    </source>
</evidence>
<dbReference type="InterPro" id="IPR033579">
    <property type="entry name" value="TMEM128"/>
</dbReference>
<accession>A0AAD9FRY0</accession>
<gene>
    <name evidence="2" type="ORF">DB88DRAFT_487892</name>
</gene>
<keyword evidence="1" id="KW-0472">Membrane</keyword>
<dbReference type="Proteomes" id="UP001182556">
    <property type="component" value="Unassembled WGS sequence"/>
</dbReference>
<dbReference type="AlphaFoldDB" id="A0AAD9FRY0"/>
<feature type="transmembrane region" description="Helical" evidence="1">
    <location>
        <begin position="72"/>
        <end position="98"/>
    </location>
</feature>
<comment type="caution">
    <text evidence="2">The sequence shown here is derived from an EMBL/GenBank/DDBJ whole genome shotgun (WGS) entry which is preliminary data.</text>
</comment>
<keyword evidence="1" id="KW-1133">Transmembrane helix</keyword>
<evidence type="ECO:0000313" key="2">
    <source>
        <dbReference type="EMBL" id="KAK1925091.1"/>
    </source>
</evidence>
<reference evidence="2" key="1">
    <citation type="submission" date="2023-02" db="EMBL/GenBank/DDBJ databases">
        <title>Identification and recombinant expression of a fungal hydrolase from Papiliotrema laurentii that hydrolyzes apple cutin and clears colloidal polyester polyurethane.</title>
        <authorList>
            <consortium name="DOE Joint Genome Institute"/>
            <person name="Roman V.A."/>
            <person name="Bojanowski C."/>
            <person name="Crable B.R."/>
            <person name="Wagner D.N."/>
            <person name="Hung C.S."/>
            <person name="Nadeau L.J."/>
            <person name="Schratz L."/>
            <person name="Haridas S."/>
            <person name="Pangilinan J."/>
            <person name="Lipzen A."/>
            <person name="Na H."/>
            <person name="Yan M."/>
            <person name="Ng V."/>
            <person name="Grigoriev I.V."/>
            <person name="Spatafora J.W."/>
            <person name="Barlow D."/>
            <person name="Biffinger J."/>
            <person name="Kelley-Loughnane N."/>
            <person name="Varaljay V.A."/>
            <person name="Crookes-Goodson W.J."/>
        </authorList>
    </citation>
    <scope>NUCLEOTIDE SEQUENCE</scope>
    <source>
        <strain evidence="2">5307AH</strain>
    </source>
</reference>
<proteinExistence type="predicted"/>
<feature type="transmembrane region" description="Helical" evidence="1">
    <location>
        <begin position="119"/>
        <end position="138"/>
    </location>
</feature>
<keyword evidence="1" id="KW-0812">Transmembrane</keyword>
<dbReference type="EMBL" id="JAODAN010000004">
    <property type="protein sequence ID" value="KAK1925091.1"/>
    <property type="molecule type" value="Genomic_DNA"/>
</dbReference>
<sequence>MGDANRGSFAKRRASFPSSSSENILANTDKPIRRSANVLIKHGKYVLAGAFGCWWTGIADEIVGIYEGPSGWIRSLLVASVAFHACSVMIFLYLVLFLPYIRGYIPNYPKWQESARLRVIVPLLTASIFLGWSGYVVSLSQAGKRTVLSALKDAAVDAAKSGLKTASTQRPMGLLSAIGGTTALYSLTIGILGFIPTPKNAPVRKND</sequence>
<organism evidence="2 3">
    <name type="scientific">Papiliotrema laurentii</name>
    <name type="common">Cryptococcus laurentii</name>
    <dbReference type="NCBI Taxonomy" id="5418"/>
    <lineage>
        <taxon>Eukaryota</taxon>
        <taxon>Fungi</taxon>
        <taxon>Dikarya</taxon>
        <taxon>Basidiomycota</taxon>
        <taxon>Agaricomycotina</taxon>
        <taxon>Tremellomycetes</taxon>
        <taxon>Tremellales</taxon>
        <taxon>Rhynchogastremaceae</taxon>
        <taxon>Papiliotrema</taxon>
    </lineage>
</organism>
<evidence type="ECO:0000313" key="3">
    <source>
        <dbReference type="Proteomes" id="UP001182556"/>
    </source>
</evidence>
<name>A0AAD9FRY0_PAPLA</name>
<feature type="transmembrane region" description="Helical" evidence="1">
    <location>
        <begin position="45"/>
        <end position="66"/>
    </location>
</feature>
<keyword evidence="3" id="KW-1185">Reference proteome</keyword>
<dbReference type="Pfam" id="PF20479">
    <property type="entry name" value="TMEM128"/>
    <property type="match status" value="1"/>
</dbReference>
<protein>
    <submittedName>
        <fullName evidence="2">Uncharacterized protein</fullName>
    </submittedName>
</protein>
<feature type="transmembrane region" description="Helical" evidence="1">
    <location>
        <begin position="174"/>
        <end position="195"/>
    </location>
</feature>